<feature type="signal peptide" evidence="4">
    <location>
        <begin position="1"/>
        <end position="29"/>
    </location>
</feature>
<dbReference type="SUPFAM" id="SSF51445">
    <property type="entry name" value="(Trans)glycosidases"/>
    <property type="match status" value="1"/>
</dbReference>
<keyword evidence="1 3" id="KW-0378">Hydrolase</keyword>
<dbReference type="RefSeq" id="WP_310300914.1">
    <property type="nucleotide sequence ID" value="NZ_BAAAPS010000008.1"/>
</dbReference>
<keyword evidence="7" id="KW-1185">Reference proteome</keyword>
<feature type="domain" description="Glycoside hydrolase family 5" evidence="5">
    <location>
        <begin position="38"/>
        <end position="291"/>
    </location>
</feature>
<protein>
    <submittedName>
        <fullName evidence="6">Arabinogalactan endo-1,4-beta-galactosidase</fullName>
    </submittedName>
</protein>
<evidence type="ECO:0000313" key="6">
    <source>
        <dbReference type="EMBL" id="MDR7362024.1"/>
    </source>
</evidence>
<sequence length="380" mass="41847">MKPVLRAVLAAVLGSLVVSLLVLSTSATAAPTTRSRATTKPATVFGVSYGERLSRMSQKRLDATLDDAQRLGIRWIRMDFSWTTIQAAGPSSYDWSGTDRVVKGARARGLRVLPILTWTPAWARDAGCVRFSCPPHRAGRFATFAKAAVQRYKSRGVHHWEVWNEPNLSIFWPSPDPQRYATLLRVTFRGIRSVDPRAVVLLGGLSALENRPPSIGPRQFLTAVCKARGCGSMSAVSYHPYTYPYLAGQDSSTSAWSKINHTSWSLRSILNRWGYRHKRVWVTEYGAPTKGLGLGTDGTQVLPGTDHVSEAYQAIVATDVVTQAVRNADVTALFWYTDRDLADTSLRESSFGLRRLDGSRKPAWLAWRTAVAAAPVASRG</sequence>
<organism evidence="6 7">
    <name type="scientific">Nocardioides marmoribigeumensis</name>
    <dbReference type="NCBI Taxonomy" id="433649"/>
    <lineage>
        <taxon>Bacteria</taxon>
        <taxon>Bacillati</taxon>
        <taxon>Actinomycetota</taxon>
        <taxon>Actinomycetes</taxon>
        <taxon>Propionibacteriales</taxon>
        <taxon>Nocardioidaceae</taxon>
        <taxon>Nocardioides</taxon>
    </lineage>
</organism>
<dbReference type="PANTHER" id="PTHR12631:SF10">
    <property type="entry name" value="BETA-XYLOSIDASE-LIKE PROTEIN-RELATED"/>
    <property type="match status" value="1"/>
</dbReference>
<comment type="similarity">
    <text evidence="3">Belongs to the glycosyl hydrolase 5 (cellulase A) family.</text>
</comment>
<dbReference type="InterPro" id="IPR017853">
    <property type="entry name" value="GH"/>
</dbReference>
<evidence type="ECO:0000259" key="5">
    <source>
        <dbReference type="Pfam" id="PF00150"/>
    </source>
</evidence>
<reference evidence="6 7" key="1">
    <citation type="submission" date="2023-07" db="EMBL/GenBank/DDBJ databases">
        <title>Sequencing the genomes of 1000 actinobacteria strains.</title>
        <authorList>
            <person name="Klenk H.-P."/>
        </authorList>
    </citation>
    <scope>NUCLEOTIDE SEQUENCE [LARGE SCALE GENOMIC DNA]</scope>
    <source>
        <strain evidence="6 7">DSM 19426</strain>
    </source>
</reference>
<dbReference type="Pfam" id="PF00150">
    <property type="entry name" value="Cellulase"/>
    <property type="match status" value="1"/>
</dbReference>
<keyword evidence="4" id="KW-0732">Signal</keyword>
<keyword evidence="2 3" id="KW-0326">Glycosidase</keyword>
<dbReference type="Gene3D" id="3.20.20.80">
    <property type="entry name" value="Glycosidases"/>
    <property type="match status" value="1"/>
</dbReference>
<dbReference type="EMBL" id="JAVDYG010000001">
    <property type="protein sequence ID" value="MDR7362024.1"/>
    <property type="molecule type" value="Genomic_DNA"/>
</dbReference>
<dbReference type="Proteomes" id="UP001183648">
    <property type="component" value="Unassembled WGS sequence"/>
</dbReference>
<feature type="chain" id="PRO_5046274368" evidence="4">
    <location>
        <begin position="30"/>
        <end position="380"/>
    </location>
</feature>
<evidence type="ECO:0000256" key="2">
    <source>
        <dbReference type="ARBA" id="ARBA00023295"/>
    </source>
</evidence>
<name>A0ABU2BVJ0_9ACTN</name>
<comment type="caution">
    <text evidence="6">The sequence shown here is derived from an EMBL/GenBank/DDBJ whole genome shotgun (WGS) entry which is preliminary data.</text>
</comment>
<evidence type="ECO:0000256" key="4">
    <source>
        <dbReference type="SAM" id="SignalP"/>
    </source>
</evidence>
<evidence type="ECO:0000313" key="7">
    <source>
        <dbReference type="Proteomes" id="UP001183648"/>
    </source>
</evidence>
<proteinExistence type="inferred from homology"/>
<accession>A0ABU2BVJ0</accession>
<dbReference type="PANTHER" id="PTHR12631">
    <property type="entry name" value="ALPHA-L-IDURONIDASE"/>
    <property type="match status" value="1"/>
</dbReference>
<dbReference type="InterPro" id="IPR001547">
    <property type="entry name" value="Glyco_hydro_5"/>
</dbReference>
<evidence type="ECO:0000256" key="3">
    <source>
        <dbReference type="RuleBase" id="RU361153"/>
    </source>
</evidence>
<gene>
    <name evidence="6" type="ORF">J2S63_001577</name>
</gene>
<dbReference type="InterPro" id="IPR051923">
    <property type="entry name" value="Glycosyl_Hydrolase_39"/>
</dbReference>
<evidence type="ECO:0000256" key="1">
    <source>
        <dbReference type="ARBA" id="ARBA00022801"/>
    </source>
</evidence>